<organism evidence="1">
    <name type="scientific">Zea mays</name>
    <name type="common">Maize</name>
    <dbReference type="NCBI Taxonomy" id="4577"/>
    <lineage>
        <taxon>Eukaryota</taxon>
        <taxon>Viridiplantae</taxon>
        <taxon>Streptophyta</taxon>
        <taxon>Embryophyta</taxon>
        <taxon>Tracheophyta</taxon>
        <taxon>Spermatophyta</taxon>
        <taxon>Magnoliopsida</taxon>
        <taxon>Liliopsida</taxon>
        <taxon>Poales</taxon>
        <taxon>Poaceae</taxon>
        <taxon>PACMAD clade</taxon>
        <taxon>Panicoideae</taxon>
        <taxon>Andropogonodae</taxon>
        <taxon>Andropogoneae</taxon>
        <taxon>Tripsacinae</taxon>
        <taxon>Zea</taxon>
    </lineage>
</organism>
<proteinExistence type="evidence at transcript level"/>
<name>B4FBP5_MAIZE</name>
<accession>B4FBP5</accession>
<sequence length="45" mass="4934">MSPKQWSAFLDKFQELLPGALSARKHAAGVVGQRSMPRLGTSCQF</sequence>
<dbReference type="AlphaFoldDB" id="B4FBP5"/>
<evidence type="ECO:0000313" key="1">
    <source>
        <dbReference type="EMBL" id="ACF79538.1"/>
    </source>
</evidence>
<dbReference type="EMBL" id="BT034533">
    <property type="protein sequence ID" value="ACF79538.1"/>
    <property type="molecule type" value="mRNA"/>
</dbReference>
<protein>
    <submittedName>
        <fullName evidence="1">Uncharacterized protein</fullName>
    </submittedName>
</protein>
<reference evidence="1" key="1">
    <citation type="journal article" date="2009" name="PLoS Genet.">
        <title>Sequencing, mapping, and analysis of 27,455 maize full-length cDNAs.</title>
        <authorList>
            <person name="Soderlund C."/>
            <person name="Descour A."/>
            <person name="Kudrna D."/>
            <person name="Bomhoff M."/>
            <person name="Boyd L."/>
            <person name="Currie J."/>
            <person name="Angelova A."/>
            <person name="Collura K."/>
            <person name="Wissotski M."/>
            <person name="Ashley E."/>
            <person name="Morrow D."/>
            <person name="Fernandes J."/>
            <person name="Walbot V."/>
            <person name="Yu Y."/>
        </authorList>
    </citation>
    <scope>NUCLEOTIDE SEQUENCE</scope>
    <source>
        <strain evidence="1">B73</strain>
    </source>
</reference>